<dbReference type="RefSeq" id="WP_042542494.1">
    <property type="nucleotide sequence ID" value="NZ_JXSQ01000001.1"/>
</dbReference>
<evidence type="ECO:0000256" key="7">
    <source>
        <dbReference type="RuleBase" id="RU003733"/>
    </source>
</evidence>
<evidence type="ECO:0000313" key="11">
    <source>
        <dbReference type="Proteomes" id="UP000032120"/>
    </source>
</evidence>
<dbReference type="PANTHER" id="PTHR10196">
    <property type="entry name" value="SUGAR KINASE"/>
    <property type="match status" value="1"/>
</dbReference>
<feature type="domain" description="Carbohydrate kinase FGGY C-terminal" evidence="9">
    <location>
        <begin position="258"/>
        <end position="449"/>
    </location>
</feature>
<dbReference type="SUPFAM" id="SSF53067">
    <property type="entry name" value="Actin-like ATPase domain"/>
    <property type="match status" value="2"/>
</dbReference>
<keyword evidence="4 7" id="KW-0418">Kinase</keyword>
<dbReference type="GO" id="GO:0005829">
    <property type="term" value="C:cytosol"/>
    <property type="evidence" value="ECO:0007669"/>
    <property type="project" value="TreeGrafter"/>
</dbReference>
<keyword evidence="3" id="KW-0547">Nucleotide-binding</keyword>
<accession>A0A0D0IRY9</accession>
<dbReference type="Pfam" id="PF02782">
    <property type="entry name" value="FGGY_C"/>
    <property type="match status" value="1"/>
</dbReference>
<comment type="caution">
    <text evidence="10">The sequence shown here is derived from an EMBL/GenBank/DDBJ whole genome shotgun (WGS) entry which is preliminary data.</text>
</comment>
<keyword evidence="2 7" id="KW-0808">Transferase</keyword>
<proteinExistence type="inferred from homology"/>
<dbReference type="Gene3D" id="3.30.420.40">
    <property type="match status" value="2"/>
</dbReference>
<dbReference type="PIRSF" id="PIRSF000538">
    <property type="entry name" value="GlpK"/>
    <property type="match status" value="1"/>
</dbReference>
<evidence type="ECO:0000259" key="9">
    <source>
        <dbReference type="Pfam" id="PF02782"/>
    </source>
</evidence>
<dbReference type="InterPro" id="IPR018483">
    <property type="entry name" value="Carb_kinase_FGGY_CS"/>
</dbReference>
<dbReference type="OrthoDB" id="9805576at2"/>
<dbReference type="InterPro" id="IPR018485">
    <property type="entry name" value="FGGY_C"/>
</dbReference>
<evidence type="ECO:0000256" key="3">
    <source>
        <dbReference type="ARBA" id="ARBA00022741"/>
    </source>
</evidence>
<dbReference type="GO" id="GO:0004370">
    <property type="term" value="F:glycerol kinase activity"/>
    <property type="evidence" value="ECO:0007669"/>
    <property type="project" value="TreeGrafter"/>
</dbReference>
<comment type="similarity">
    <text evidence="1 7">Belongs to the FGGY kinase family.</text>
</comment>
<evidence type="ECO:0000256" key="2">
    <source>
        <dbReference type="ARBA" id="ARBA00022679"/>
    </source>
</evidence>
<dbReference type="PANTHER" id="PTHR10196:SF69">
    <property type="entry name" value="GLYCEROL KINASE"/>
    <property type="match status" value="1"/>
</dbReference>
<evidence type="ECO:0000256" key="1">
    <source>
        <dbReference type="ARBA" id="ARBA00009156"/>
    </source>
</evidence>
<gene>
    <name evidence="10" type="ORF">SD72_00625</name>
</gene>
<dbReference type="InterPro" id="IPR018484">
    <property type="entry name" value="FGGY_N"/>
</dbReference>
<keyword evidence="5" id="KW-0067">ATP-binding</keyword>
<dbReference type="Pfam" id="PF00370">
    <property type="entry name" value="FGGY_N"/>
    <property type="match status" value="1"/>
</dbReference>
<dbReference type="Proteomes" id="UP000032120">
    <property type="component" value="Unassembled WGS sequence"/>
</dbReference>
<evidence type="ECO:0000256" key="4">
    <source>
        <dbReference type="ARBA" id="ARBA00022777"/>
    </source>
</evidence>
<dbReference type="EMBL" id="JXSQ01000001">
    <property type="protein sequence ID" value="KIP53747.1"/>
    <property type="molecule type" value="Genomic_DNA"/>
</dbReference>
<evidence type="ECO:0000256" key="6">
    <source>
        <dbReference type="ARBA" id="ARBA00043149"/>
    </source>
</evidence>
<dbReference type="GO" id="GO:0019563">
    <property type="term" value="P:glycerol catabolic process"/>
    <property type="evidence" value="ECO:0007669"/>
    <property type="project" value="TreeGrafter"/>
</dbReference>
<dbReference type="InterPro" id="IPR043129">
    <property type="entry name" value="ATPase_NBD"/>
</dbReference>
<reference evidence="10 11" key="1">
    <citation type="submission" date="2015-01" db="EMBL/GenBank/DDBJ databases">
        <title>Draft genome sequence of Leucobacter komagatae strain VKM ST2845.</title>
        <authorList>
            <person name="Karlyshev A.V."/>
            <person name="Kudryashova E.B."/>
        </authorList>
    </citation>
    <scope>NUCLEOTIDE SEQUENCE [LARGE SCALE GENOMIC DNA]</scope>
    <source>
        <strain evidence="10 11">VKM ST2845</strain>
    </source>
</reference>
<protein>
    <recommendedName>
        <fullName evidence="6">ATP:glycerol 3-phosphotransferase</fullName>
    </recommendedName>
</protein>
<organism evidence="10 11">
    <name type="scientific">Leucobacter komagatae</name>
    <dbReference type="NCBI Taxonomy" id="55969"/>
    <lineage>
        <taxon>Bacteria</taxon>
        <taxon>Bacillati</taxon>
        <taxon>Actinomycetota</taxon>
        <taxon>Actinomycetes</taxon>
        <taxon>Micrococcales</taxon>
        <taxon>Microbacteriaceae</taxon>
        <taxon>Leucobacter</taxon>
    </lineage>
</organism>
<name>A0A0D0IRY9_9MICO</name>
<sequence length="499" mass="52533">MKQAILAIDEGTTGTRACLVAPDGSISALEYHRLDLDTQPGGVVEQSPEQIAELTIGAIRRSLASAELQDTEVLGIAISAQRLTAVLWDARSGAPLAPALVWQDTRNARRIPGFAAEWDATLIQRTGRGVGVQSPYLWAADLLQSNEPVRLAYERGDLRFGSIDSWLMWKLSGGNVWATSATMAHAMGAYDLRSGEYIVEWPDALGFPADLLPPIVNDSGEIGETSSAIIGRTLPILAAIGDQQAGALGLGVHSEGQAMCVHGTGSFVILTTGMSFPKHAGLFPQCAPNVARRGQDGSHFAVETFVPTTGAAIDWLCEPLGLFESPQEVSALAATGASTGGVTYLPTLTGFSFPVFDTRGRSALLGLGLTTSKAEVARAVLEGIAHSVASCLEADQQVAALTPTHMVVGGGLSASDTLMQLQSDLCGIPIVRPAEAEAASLRGAAFLAGSGLLWESLEDAMATVGNPTVFEPQISPLERGKRRTKWQARMHAESQLTRA</sequence>
<keyword evidence="11" id="KW-1185">Reference proteome</keyword>
<dbReference type="InterPro" id="IPR000577">
    <property type="entry name" value="Carb_kinase_FGGY"/>
</dbReference>
<feature type="domain" description="Carbohydrate kinase FGGY N-terminal" evidence="8">
    <location>
        <begin position="5"/>
        <end position="249"/>
    </location>
</feature>
<evidence type="ECO:0000313" key="10">
    <source>
        <dbReference type="EMBL" id="KIP53747.1"/>
    </source>
</evidence>
<dbReference type="GO" id="GO:0005524">
    <property type="term" value="F:ATP binding"/>
    <property type="evidence" value="ECO:0007669"/>
    <property type="project" value="UniProtKB-KW"/>
</dbReference>
<evidence type="ECO:0000259" key="8">
    <source>
        <dbReference type="Pfam" id="PF00370"/>
    </source>
</evidence>
<evidence type="ECO:0000256" key="5">
    <source>
        <dbReference type="ARBA" id="ARBA00022840"/>
    </source>
</evidence>
<dbReference type="PROSITE" id="PS00445">
    <property type="entry name" value="FGGY_KINASES_2"/>
    <property type="match status" value="1"/>
</dbReference>
<dbReference type="AlphaFoldDB" id="A0A0D0IRY9"/>